<proteinExistence type="predicted"/>
<evidence type="ECO:0008006" key="3">
    <source>
        <dbReference type="Google" id="ProtNLM"/>
    </source>
</evidence>
<evidence type="ECO:0000313" key="1">
    <source>
        <dbReference type="EMBL" id="MDO5985945.1"/>
    </source>
</evidence>
<protein>
    <recommendedName>
        <fullName evidence="3">ATP-binding protein</fullName>
    </recommendedName>
</protein>
<dbReference type="Proteomes" id="UP001176891">
    <property type="component" value="Unassembled WGS sequence"/>
</dbReference>
<organism evidence="1 2">
    <name type="scientific">Flavivirga amylovorans</name>
    <dbReference type="NCBI Taxonomy" id="870486"/>
    <lineage>
        <taxon>Bacteria</taxon>
        <taxon>Pseudomonadati</taxon>
        <taxon>Bacteroidota</taxon>
        <taxon>Flavobacteriia</taxon>
        <taxon>Flavobacteriales</taxon>
        <taxon>Flavobacteriaceae</taxon>
        <taxon>Flavivirga</taxon>
    </lineage>
</organism>
<sequence length="297" mass="33392">MKKQVLGIFLVILLLGVSCKQKKETLPNKAVKENLKKTPTLSLVWETDTLLTTSESTLYSKALKTIFVANVNQSPWEKDNNGFISTIDTKGNIIELKWIEGLSGPKGMGIFEDKLYVNDIDRIVEIDIKEQKIINTYTVEGEPQLNDITVSTEGVVYASGSNTNSIYVLKRGEISILNMGKEGRLNGLLDQKEDIFFADSGRQCFGVYNLNSNTSKVLTEGIGHGDGIVRLKNGDFIVSDWKGQVFYIDSNNWQKTLLLDTREDNIYAADIDYIPETQMLLVPTFFHNNVMSYKLNL</sequence>
<name>A0ABT8WX70_9FLAO</name>
<gene>
    <name evidence="1" type="ORF">Q4Q39_00890</name>
</gene>
<dbReference type="RefSeq" id="WP_303280489.1">
    <property type="nucleotide sequence ID" value="NZ_BAABCZ010000016.1"/>
</dbReference>
<keyword evidence="2" id="KW-1185">Reference proteome</keyword>
<reference evidence="1" key="1">
    <citation type="submission" date="2023-07" db="EMBL/GenBank/DDBJ databases">
        <title>Two novel species in the genus Flavivirga.</title>
        <authorList>
            <person name="Kwon K."/>
        </authorList>
    </citation>
    <scope>NUCLEOTIDE SEQUENCE</scope>
    <source>
        <strain evidence="1">KACC 14157</strain>
    </source>
</reference>
<dbReference type="PROSITE" id="PS51257">
    <property type="entry name" value="PROKAR_LIPOPROTEIN"/>
    <property type="match status" value="1"/>
</dbReference>
<dbReference type="SUPFAM" id="SSF63829">
    <property type="entry name" value="Calcium-dependent phosphotriesterase"/>
    <property type="match status" value="1"/>
</dbReference>
<evidence type="ECO:0000313" key="2">
    <source>
        <dbReference type="Proteomes" id="UP001176891"/>
    </source>
</evidence>
<comment type="caution">
    <text evidence="1">The sequence shown here is derived from an EMBL/GenBank/DDBJ whole genome shotgun (WGS) entry which is preliminary data.</text>
</comment>
<dbReference type="InterPro" id="IPR011042">
    <property type="entry name" value="6-blade_b-propeller_TolB-like"/>
</dbReference>
<dbReference type="Gene3D" id="2.120.10.30">
    <property type="entry name" value="TolB, C-terminal domain"/>
    <property type="match status" value="1"/>
</dbReference>
<accession>A0ABT8WX70</accession>
<dbReference type="EMBL" id="JAUOEM010000001">
    <property type="protein sequence ID" value="MDO5985945.1"/>
    <property type="molecule type" value="Genomic_DNA"/>
</dbReference>